<accession>A0ACB9M2T8</accession>
<name>A0ACB9M2T8_BAUVA</name>
<reference evidence="1 2" key="1">
    <citation type="journal article" date="2022" name="DNA Res.">
        <title>Chromosomal-level genome assembly of the orchid tree Bauhinia variegata (Leguminosae; Cercidoideae) supports the allotetraploid origin hypothesis of Bauhinia.</title>
        <authorList>
            <person name="Zhong Y."/>
            <person name="Chen Y."/>
            <person name="Zheng D."/>
            <person name="Pang J."/>
            <person name="Liu Y."/>
            <person name="Luo S."/>
            <person name="Meng S."/>
            <person name="Qian L."/>
            <person name="Wei D."/>
            <person name="Dai S."/>
            <person name="Zhou R."/>
        </authorList>
    </citation>
    <scope>NUCLEOTIDE SEQUENCE [LARGE SCALE GENOMIC DNA]</scope>
    <source>
        <strain evidence="1">BV-YZ2020</strain>
    </source>
</reference>
<comment type="caution">
    <text evidence="1">The sequence shown here is derived from an EMBL/GenBank/DDBJ whole genome shotgun (WGS) entry which is preliminary data.</text>
</comment>
<evidence type="ECO:0000313" key="2">
    <source>
        <dbReference type="Proteomes" id="UP000828941"/>
    </source>
</evidence>
<evidence type="ECO:0000313" key="1">
    <source>
        <dbReference type="EMBL" id="KAI4317285.1"/>
    </source>
</evidence>
<gene>
    <name evidence="1" type="ORF">L6164_025167</name>
</gene>
<dbReference type="EMBL" id="CM039435">
    <property type="protein sequence ID" value="KAI4317285.1"/>
    <property type="molecule type" value="Genomic_DNA"/>
</dbReference>
<proteinExistence type="predicted"/>
<sequence>MLLPCYSQRLFADSPSQCSLYHLYLNRNSSLPLSIALHHHLSGSVHFRILKLTSLRPDKFNSLRIHTDPFHLRAYDSEASIQKDVVGDFRLDSFLSLAEFSCLLSSAVLSIGLAVHSVIAASKKEFLVAIGNRVATFWGILMLVAGVLIGAWIRRRQWRRVCRETVKGGLEVNFLERIEKLEEDLRSSATVMRVLSRQLEKLGTRFRVTRKALKEPTTESATLAKKNAEATRALAMQSDVLEKELGEIQKVLLAMQEHQQKQLDLILAIGSNGKLWESRQEISEDQDTLETVNSAEDGVKQKEIHQI</sequence>
<organism evidence="1 2">
    <name type="scientific">Bauhinia variegata</name>
    <name type="common">Purple orchid tree</name>
    <name type="synonym">Phanera variegata</name>
    <dbReference type="NCBI Taxonomy" id="167791"/>
    <lineage>
        <taxon>Eukaryota</taxon>
        <taxon>Viridiplantae</taxon>
        <taxon>Streptophyta</taxon>
        <taxon>Embryophyta</taxon>
        <taxon>Tracheophyta</taxon>
        <taxon>Spermatophyta</taxon>
        <taxon>Magnoliopsida</taxon>
        <taxon>eudicotyledons</taxon>
        <taxon>Gunneridae</taxon>
        <taxon>Pentapetalae</taxon>
        <taxon>rosids</taxon>
        <taxon>fabids</taxon>
        <taxon>Fabales</taxon>
        <taxon>Fabaceae</taxon>
        <taxon>Cercidoideae</taxon>
        <taxon>Cercideae</taxon>
        <taxon>Bauhiniinae</taxon>
        <taxon>Bauhinia</taxon>
    </lineage>
</organism>
<dbReference type="Proteomes" id="UP000828941">
    <property type="component" value="Chromosome 10"/>
</dbReference>
<keyword evidence="2" id="KW-1185">Reference proteome</keyword>
<protein>
    <submittedName>
        <fullName evidence="1">Uncharacterized protein</fullName>
    </submittedName>
</protein>